<sequence>MPNNTTNTKAINGKPSYATTLQNDNDIPPSLPSPGASTSPKVKRRTGATSSGAATTDMTIQLSTTHAFNLNTTITIPTMLGINMPATVPAPHPTNSTQGADLCVPLDMVPKIMPEPTQGNPKVFRLELWDLYLQVHHESMDLWKHQTGEKLVFYPPGCTP</sequence>
<name>A0A0C9UZR2_SPHS4</name>
<organism evidence="2 3">
    <name type="scientific">Sphaerobolus stellatus (strain SS14)</name>
    <dbReference type="NCBI Taxonomy" id="990650"/>
    <lineage>
        <taxon>Eukaryota</taxon>
        <taxon>Fungi</taxon>
        <taxon>Dikarya</taxon>
        <taxon>Basidiomycota</taxon>
        <taxon>Agaricomycotina</taxon>
        <taxon>Agaricomycetes</taxon>
        <taxon>Phallomycetidae</taxon>
        <taxon>Geastrales</taxon>
        <taxon>Sphaerobolaceae</taxon>
        <taxon>Sphaerobolus</taxon>
    </lineage>
</organism>
<accession>A0A0C9UZR2</accession>
<dbReference type="EMBL" id="KN837253">
    <property type="protein sequence ID" value="KIJ30851.1"/>
    <property type="molecule type" value="Genomic_DNA"/>
</dbReference>
<protein>
    <submittedName>
        <fullName evidence="2">Uncharacterized protein</fullName>
    </submittedName>
</protein>
<dbReference type="Proteomes" id="UP000054279">
    <property type="component" value="Unassembled WGS sequence"/>
</dbReference>
<keyword evidence="3" id="KW-1185">Reference proteome</keyword>
<evidence type="ECO:0000256" key="1">
    <source>
        <dbReference type="SAM" id="MobiDB-lite"/>
    </source>
</evidence>
<proteinExistence type="predicted"/>
<evidence type="ECO:0000313" key="2">
    <source>
        <dbReference type="EMBL" id="KIJ30851.1"/>
    </source>
</evidence>
<feature type="compositionally biased region" description="Low complexity" evidence="1">
    <location>
        <begin position="47"/>
        <end position="56"/>
    </location>
</feature>
<dbReference type="AlphaFoldDB" id="A0A0C9UZR2"/>
<reference evidence="2 3" key="1">
    <citation type="submission" date="2014-06" db="EMBL/GenBank/DDBJ databases">
        <title>Evolutionary Origins and Diversification of the Mycorrhizal Mutualists.</title>
        <authorList>
            <consortium name="DOE Joint Genome Institute"/>
            <consortium name="Mycorrhizal Genomics Consortium"/>
            <person name="Kohler A."/>
            <person name="Kuo A."/>
            <person name="Nagy L.G."/>
            <person name="Floudas D."/>
            <person name="Copeland A."/>
            <person name="Barry K.W."/>
            <person name="Cichocki N."/>
            <person name="Veneault-Fourrey C."/>
            <person name="LaButti K."/>
            <person name="Lindquist E.A."/>
            <person name="Lipzen A."/>
            <person name="Lundell T."/>
            <person name="Morin E."/>
            <person name="Murat C."/>
            <person name="Riley R."/>
            <person name="Ohm R."/>
            <person name="Sun H."/>
            <person name="Tunlid A."/>
            <person name="Henrissat B."/>
            <person name="Grigoriev I.V."/>
            <person name="Hibbett D.S."/>
            <person name="Martin F."/>
        </authorList>
    </citation>
    <scope>NUCLEOTIDE SEQUENCE [LARGE SCALE GENOMIC DNA]</scope>
    <source>
        <strain evidence="2 3">SS14</strain>
    </source>
</reference>
<evidence type="ECO:0000313" key="3">
    <source>
        <dbReference type="Proteomes" id="UP000054279"/>
    </source>
</evidence>
<feature type="compositionally biased region" description="Polar residues" evidence="1">
    <location>
        <begin position="1"/>
        <end position="10"/>
    </location>
</feature>
<feature type="region of interest" description="Disordered" evidence="1">
    <location>
        <begin position="1"/>
        <end position="57"/>
    </location>
</feature>
<gene>
    <name evidence="2" type="ORF">M422DRAFT_267563</name>
</gene>
<dbReference type="HOGENOM" id="CLU_1653240_0_0_1"/>